<organism evidence="2 3">
    <name type="scientific">Massilia eburnea</name>
    <dbReference type="NCBI Taxonomy" id="1776165"/>
    <lineage>
        <taxon>Bacteria</taxon>
        <taxon>Pseudomonadati</taxon>
        <taxon>Pseudomonadota</taxon>
        <taxon>Betaproteobacteria</taxon>
        <taxon>Burkholderiales</taxon>
        <taxon>Oxalobacteraceae</taxon>
        <taxon>Telluria group</taxon>
        <taxon>Massilia</taxon>
    </lineage>
</organism>
<feature type="signal peptide" evidence="1">
    <location>
        <begin position="1"/>
        <end position="22"/>
    </location>
</feature>
<comment type="caution">
    <text evidence="2">The sequence shown here is derived from an EMBL/GenBank/DDBJ whole genome shotgun (WGS) entry which is preliminary data.</text>
</comment>
<evidence type="ECO:0000313" key="3">
    <source>
        <dbReference type="Proteomes" id="UP000472320"/>
    </source>
</evidence>
<dbReference type="CDD" id="cd06989">
    <property type="entry name" value="cupin_DRT102"/>
    <property type="match status" value="1"/>
</dbReference>
<keyword evidence="1" id="KW-0732">Signal</keyword>
<dbReference type="Proteomes" id="UP000472320">
    <property type="component" value="Unassembled WGS sequence"/>
</dbReference>
<accession>A0A6L6QNW2</accession>
<keyword evidence="3" id="KW-1185">Reference proteome</keyword>
<dbReference type="InterPro" id="IPR011051">
    <property type="entry name" value="RmlC_Cupin_sf"/>
</dbReference>
<dbReference type="InterPro" id="IPR028013">
    <property type="entry name" value="DUF4437"/>
</dbReference>
<dbReference type="SUPFAM" id="SSF51182">
    <property type="entry name" value="RmlC-like cupins"/>
    <property type="match status" value="1"/>
</dbReference>
<dbReference type="EMBL" id="WNKX01000027">
    <property type="protein sequence ID" value="MTW13811.1"/>
    <property type="molecule type" value="Genomic_DNA"/>
</dbReference>
<dbReference type="Pfam" id="PF14499">
    <property type="entry name" value="DUF4437"/>
    <property type="match status" value="1"/>
</dbReference>
<sequence length="151" mass="16216">MPRALAAVFAAAAFGCLVPVSAMHLGDEMKWGDAPPTLPKGAKAAVLQGDPTKPGPFVIRLHAQNGYKVPPHMHSMMENVTVIKGTFMLGMGDKLDEKAAKMHHAGDFVAIPAKTNHYAIMKGDTILQIHGEGPFDITYVNADDDPMKVKK</sequence>
<dbReference type="PROSITE" id="PS51257">
    <property type="entry name" value="PROKAR_LIPOPROTEIN"/>
    <property type="match status" value="1"/>
</dbReference>
<dbReference type="Gene3D" id="2.60.120.10">
    <property type="entry name" value="Jelly Rolls"/>
    <property type="match status" value="1"/>
</dbReference>
<protein>
    <submittedName>
        <fullName evidence="2">DUF4437 domain-containing protein</fullName>
    </submittedName>
</protein>
<dbReference type="AlphaFoldDB" id="A0A6L6QNW2"/>
<name>A0A6L6QNW2_9BURK</name>
<reference evidence="2 3" key="1">
    <citation type="submission" date="2019-11" db="EMBL/GenBank/DDBJ databases">
        <title>Type strains purchased from KCTC, JCM and DSMZ.</title>
        <authorList>
            <person name="Lu H."/>
        </authorList>
    </citation>
    <scope>NUCLEOTIDE SEQUENCE [LARGE SCALE GENOMIC DNA]</scope>
    <source>
        <strain evidence="2 3">JCM 31587</strain>
    </source>
</reference>
<proteinExistence type="predicted"/>
<dbReference type="InterPro" id="IPR014710">
    <property type="entry name" value="RmlC-like_jellyroll"/>
</dbReference>
<evidence type="ECO:0000256" key="1">
    <source>
        <dbReference type="SAM" id="SignalP"/>
    </source>
</evidence>
<dbReference type="OrthoDB" id="1433532at2"/>
<feature type="chain" id="PRO_5026718497" evidence="1">
    <location>
        <begin position="23"/>
        <end position="151"/>
    </location>
</feature>
<evidence type="ECO:0000313" key="2">
    <source>
        <dbReference type="EMBL" id="MTW13811.1"/>
    </source>
</evidence>
<gene>
    <name evidence="2" type="ORF">GM658_24675</name>
</gene>